<evidence type="ECO:0000256" key="10">
    <source>
        <dbReference type="ARBA" id="ARBA00023034"/>
    </source>
</evidence>
<evidence type="ECO:0000256" key="11">
    <source>
        <dbReference type="ARBA" id="ARBA00023136"/>
    </source>
</evidence>
<dbReference type="UniPathway" id="UPA00378"/>
<keyword evidence="10 13" id="KW-0333">Golgi apparatus</keyword>
<dbReference type="Pfam" id="PF01762">
    <property type="entry name" value="Galactosyl_T"/>
    <property type="match status" value="1"/>
</dbReference>
<feature type="transmembrane region" description="Helical" evidence="13">
    <location>
        <begin position="25"/>
        <end position="45"/>
    </location>
</feature>
<keyword evidence="11 13" id="KW-0472">Membrane</keyword>
<dbReference type="OMA" id="WIKNGHR"/>
<protein>
    <recommendedName>
        <fullName evidence="13">Hexosyltransferase</fullName>
        <ecNumber evidence="13">2.4.1.-</ecNumber>
    </recommendedName>
</protein>
<keyword evidence="15" id="KW-1185">Reference proteome</keyword>
<evidence type="ECO:0000256" key="12">
    <source>
        <dbReference type="ARBA" id="ARBA00023211"/>
    </source>
</evidence>
<comment type="subcellular location">
    <subcellularLocation>
        <location evidence="2 13">Golgi apparatus membrane</location>
        <topology evidence="2 13">Single-pass type II membrane protein</topology>
    </subcellularLocation>
</comment>
<keyword evidence="7 13" id="KW-0812">Transmembrane</keyword>
<comment type="similarity">
    <text evidence="4 13">Belongs to the glycosyltransferase 31 family.</text>
</comment>
<evidence type="ECO:0000256" key="9">
    <source>
        <dbReference type="ARBA" id="ARBA00022989"/>
    </source>
</evidence>
<evidence type="ECO:0000256" key="2">
    <source>
        <dbReference type="ARBA" id="ARBA00004323"/>
    </source>
</evidence>
<comment type="cofactor">
    <cofactor evidence="1 13">
        <name>Mn(2+)</name>
        <dbReference type="ChEBI" id="CHEBI:29035"/>
    </cofactor>
</comment>
<evidence type="ECO:0000256" key="5">
    <source>
        <dbReference type="ARBA" id="ARBA00022676"/>
    </source>
</evidence>
<evidence type="ECO:0000313" key="14">
    <source>
        <dbReference type="EMBL" id="RZC56439.1"/>
    </source>
</evidence>
<dbReference type="EMBL" id="CM010717">
    <property type="protein sequence ID" value="RZC56439.1"/>
    <property type="molecule type" value="Genomic_DNA"/>
</dbReference>
<evidence type="ECO:0000256" key="3">
    <source>
        <dbReference type="ARBA" id="ARBA00004922"/>
    </source>
</evidence>
<sequence length="334" mass="38999">MKTTKRAMMTNSSTRLDRRPSLSKISYTIFTVVFLFLFVCVWLSITEVQFEVLKKLSVPMYSFTSSNTSLIEENSTQITPPDMRILLGVSTLPNSYNRRHFLRLVYGIQSPKGARVDLKFIFCHLTNDDQRVLIALEIMRYDDIIILNCEENMNRGKTYTYFSSLPEMFNNTEEQNGKYPPYDFVVKADDDTYFRLESLVESLKPLPKEDLYYGFVIPCSSMDPFKHYMSGMGFLVSWDIVEWIRTAATAREHLVGPEDRVFGDWMRRGKRGQNRFNAKWSMYNYPQPPSPCAHDLVPDTIAVHLLKNDEKWIKTLKFFNVTDNLKPSKLYHLS</sequence>
<keyword evidence="12 13" id="KW-0464">Manganese</keyword>
<dbReference type="Gene3D" id="3.90.550.50">
    <property type="match status" value="1"/>
</dbReference>
<organism evidence="14 15">
    <name type="scientific">Papaver somniferum</name>
    <name type="common">Opium poppy</name>
    <dbReference type="NCBI Taxonomy" id="3469"/>
    <lineage>
        <taxon>Eukaryota</taxon>
        <taxon>Viridiplantae</taxon>
        <taxon>Streptophyta</taxon>
        <taxon>Embryophyta</taxon>
        <taxon>Tracheophyta</taxon>
        <taxon>Spermatophyta</taxon>
        <taxon>Magnoliopsida</taxon>
        <taxon>Ranunculales</taxon>
        <taxon>Papaveraceae</taxon>
        <taxon>Papaveroideae</taxon>
        <taxon>Papaver</taxon>
    </lineage>
</organism>
<evidence type="ECO:0000256" key="6">
    <source>
        <dbReference type="ARBA" id="ARBA00022679"/>
    </source>
</evidence>
<dbReference type="AlphaFoldDB" id="A0A4Y7J9P1"/>
<name>A0A4Y7J9P1_PAPSO</name>
<dbReference type="GO" id="GO:0000139">
    <property type="term" value="C:Golgi membrane"/>
    <property type="evidence" value="ECO:0007669"/>
    <property type="project" value="UniProtKB-SubCell"/>
</dbReference>
<keyword evidence="9 13" id="KW-1133">Transmembrane helix</keyword>
<keyword evidence="5 13" id="KW-0328">Glycosyltransferase</keyword>
<dbReference type="GO" id="GO:0016758">
    <property type="term" value="F:hexosyltransferase activity"/>
    <property type="evidence" value="ECO:0007669"/>
    <property type="project" value="InterPro"/>
</dbReference>
<dbReference type="PANTHER" id="PTHR11214">
    <property type="entry name" value="BETA-1,3-N-ACETYLGLUCOSAMINYLTRANSFERASE"/>
    <property type="match status" value="1"/>
</dbReference>
<evidence type="ECO:0000256" key="8">
    <source>
        <dbReference type="ARBA" id="ARBA00022968"/>
    </source>
</evidence>
<dbReference type="Proteomes" id="UP000316621">
    <property type="component" value="Chromosome 3"/>
</dbReference>
<evidence type="ECO:0000256" key="4">
    <source>
        <dbReference type="ARBA" id="ARBA00008661"/>
    </source>
</evidence>
<dbReference type="InterPro" id="IPR002659">
    <property type="entry name" value="Glyco_trans_31"/>
</dbReference>
<accession>A0A4Y7J9P1</accession>
<evidence type="ECO:0000256" key="13">
    <source>
        <dbReference type="RuleBase" id="RU363063"/>
    </source>
</evidence>
<dbReference type="PANTHER" id="PTHR11214:SF351">
    <property type="entry name" value="BETA-1,3-GALACTOSYLTRANSFERASE PVG3"/>
    <property type="match status" value="1"/>
</dbReference>
<comment type="pathway">
    <text evidence="3">Protein modification; protein glycosylation.</text>
</comment>
<dbReference type="Gramene" id="RZC56439">
    <property type="protein sequence ID" value="RZC56439"/>
    <property type="gene ID" value="C5167_015291"/>
</dbReference>
<evidence type="ECO:0000256" key="7">
    <source>
        <dbReference type="ARBA" id="ARBA00022692"/>
    </source>
</evidence>
<evidence type="ECO:0000256" key="1">
    <source>
        <dbReference type="ARBA" id="ARBA00001936"/>
    </source>
</evidence>
<reference evidence="14 15" key="1">
    <citation type="journal article" date="2018" name="Science">
        <title>The opium poppy genome and morphinan production.</title>
        <authorList>
            <person name="Guo L."/>
            <person name="Winzer T."/>
            <person name="Yang X."/>
            <person name="Li Y."/>
            <person name="Ning Z."/>
            <person name="He Z."/>
            <person name="Teodor R."/>
            <person name="Lu Y."/>
            <person name="Bowser T.A."/>
            <person name="Graham I.A."/>
            <person name="Ye K."/>
        </authorList>
    </citation>
    <scope>NUCLEOTIDE SEQUENCE [LARGE SCALE GENOMIC DNA]</scope>
    <source>
        <strain evidence="15">cv. HN1</strain>
        <tissue evidence="14">Leaves</tissue>
    </source>
</reference>
<evidence type="ECO:0000313" key="15">
    <source>
        <dbReference type="Proteomes" id="UP000316621"/>
    </source>
</evidence>
<gene>
    <name evidence="14" type="ORF">C5167_015291</name>
</gene>
<dbReference type="FunFam" id="3.90.550.50:FF:000027">
    <property type="entry name" value="Hexosyltransferase"/>
    <property type="match status" value="1"/>
</dbReference>
<keyword evidence="6" id="KW-0808">Transferase</keyword>
<keyword evidence="8 13" id="KW-0735">Signal-anchor</keyword>
<dbReference type="EC" id="2.4.1.-" evidence="13"/>
<proteinExistence type="inferred from homology"/>